<dbReference type="Proteomes" id="UP001303889">
    <property type="component" value="Unassembled WGS sequence"/>
</dbReference>
<gene>
    <name evidence="11" type="ORF">C8A05DRAFT_41316</name>
</gene>
<dbReference type="PANTHER" id="PTHR47797">
    <property type="entry name" value="DEHYDROGENASE, PUTATIVE (AFU_ORTHOLOGUE AFUA_8G05805)-RELATED"/>
    <property type="match status" value="1"/>
</dbReference>
<feature type="domain" description="Cytochrome b561" evidence="10">
    <location>
        <begin position="260"/>
        <end position="379"/>
    </location>
</feature>
<keyword evidence="12" id="KW-1185">Reference proteome</keyword>
<evidence type="ECO:0000313" key="11">
    <source>
        <dbReference type="EMBL" id="KAK3905805.1"/>
    </source>
</evidence>
<evidence type="ECO:0000256" key="4">
    <source>
        <dbReference type="ARBA" id="ARBA00022982"/>
    </source>
</evidence>
<feature type="region of interest" description="Disordered" evidence="7">
    <location>
        <begin position="193"/>
        <end position="248"/>
    </location>
</feature>
<dbReference type="Gene3D" id="2.60.40.1210">
    <property type="entry name" value="Cellobiose dehydrogenase, cytochrome domain"/>
    <property type="match status" value="1"/>
</dbReference>
<keyword evidence="4" id="KW-0249">Electron transport</keyword>
<dbReference type="InterPro" id="IPR018825">
    <property type="entry name" value="DUF2427"/>
</dbReference>
<dbReference type="Pfam" id="PF16010">
    <property type="entry name" value="CDH-cyt"/>
    <property type="match status" value="1"/>
</dbReference>
<dbReference type="EMBL" id="MU855346">
    <property type="protein sequence ID" value="KAK3905805.1"/>
    <property type="molecule type" value="Genomic_DNA"/>
</dbReference>
<evidence type="ECO:0000256" key="1">
    <source>
        <dbReference type="ARBA" id="ARBA00004370"/>
    </source>
</evidence>
<dbReference type="SMART" id="SM00665">
    <property type="entry name" value="B561"/>
    <property type="match status" value="1"/>
</dbReference>
<evidence type="ECO:0000256" key="2">
    <source>
        <dbReference type="ARBA" id="ARBA00022448"/>
    </source>
</evidence>
<organism evidence="11 12">
    <name type="scientific">Staphylotrichum tortipilum</name>
    <dbReference type="NCBI Taxonomy" id="2831512"/>
    <lineage>
        <taxon>Eukaryota</taxon>
        <taxon>Fungi</taxon>
        <taxon>Dikarya</taxon>
        <taxon>Ascomycota</taxon>
        <taxon>Pezizomycotina</taxon>
        <taxon>Sordariomycetes</taxon>
        <taxon>Sordariomycetidae</taxon>
        <taxon>Sordariales</taxon>
        <taxon>Chaetomiaceae</taxon>
        <taxon>Staphylotrichum</taxon>
    </lineage>
</organism>
<evidence type="ECO:0000256" key="7">
    <source>
        <dbReference type="SAM" id="MobiDB-lite"/>
    </source>
</evidence>
<comment type="caution">
    <text evidence="11">The sequence shown here is derived from an EMBL/GenBank/DDBJ whole genome shotgun (WGS) entry which is preliminary data.</text>
</comment>
<comment type="subcellular location">
    <subcellularLocation>
        <location evidence="1">Membrane</location>
    </subcellularLocation>
</comment>
<keyword evidence="2" id="KW-0813">Transport</keyword>
<dbReference type="GO" id="GO:0015986">
    <property type="term" value="P:proton motive force-driven ATP synthesis"/>
    <property type="evidence" value="ECO:0007669"/>
    <property type="project" value="InterPro"/>
</dbReference>
<evidence type="ECO:0000256" key="6">
    <source>
        <dbReference type="ARBA" id="ARBA00023136"/>
    </source>
</evidence>
<evidence type="ECO:0000256" key="5">
    <source>
        <dbReference type="ARBA" id="ARBA00022989"/>
    </source>
</evidence>
<dbReference type="Gene3D" id="1.20.120.1770">
    <property type="match status" value="1"/>
</dbReference>
<feature type="transmembrane region" description="Helical" evidence="8">
    <location>
        <begin position="389"/>
        <end position="406"/>
    </location>
</feature>
<evidence type="ECO:0000256" key="9">
    <source>
        <dbReference type="SAM" id="SignalP"/>
    </source>
</evidence>
<evidence type="ECO:0000259" key="10">
    <source>
        <dbReference type="SMART" id="SM00665"/>
    </source>
</evidence>
<dbReference type="InterPro" id="IPR015920">
    <property type="entry name" value="Cellobiose_DH-like_cyt"/>
</dbReference>
<feature type="transmembrane region" description="Helical" evidence="8">
    <location>
        <begin position="258"/>
        <end position="279"/>
    </location>
</feature>
<evidence type="ECO:0000313" key="12">
    <source>
        <dbReference type="Proteomes" id="UP001303889"/>
    </source>
</evidence>
<sequence>MKAAVPSWLAAALLGAGSAAGAILQTCPSRAGGVCYSIAVPTSSADAGSGNIYFQITAPTTFQWVALGTGTGMSGSNIFVMYQDGKGNLTLSPRLGQGHFMPMLDTSSTAAKLTLLDGSGVSSDGNTMTANVACANCQAWSGGGSMSLKSTSAAWIGAWKEGSSLATTSRSASINQHDDNTAFRVDLTRATVSSDSNPFTASRDSAGGSGSGSNSGGNSGGNSNGGGNGNGNGGSSSGGDSDSGNGIVTSSGPSNTVLVAHGVIMAMVMAALYPLGALLMPLVRKWWLHGAWQALSFILMWVGFGLGVVTAKERDELFNQTHTICGTVVVCLLAIQPALGVLHHVHYLKTNRRGLISYVHIWWGRALMALGVVNGGLGLQLAGAGNGPVIAYGVVAGVVFVGYAAFKVRDVVLRRREGGGAASRFTQQPTATPSPPLRPTPGSTRKAVAAVSRLATRNAVPMRTFMAPTVARRADFVQELYLKELKAYKPTPIKETDSVGQVSVFGLPKTPKSPEEADLASSLKEYESMAVEVEGQEGAAAGAPAAVIEDWLVEEEEEEAAHH</sequence>
<name>A0AAN6MSG3_9PEZI</name>
<protein>
    <submittedName>
        <fullName evidence="11">Carbohydrate binding protein</fullName>
    </submittedName>
</protein>
<proteinExistence type="predicted"/>
<dbReference type="Pfam" id="PF10775">
    <property type="entry name" value="ATP_sub_h"/>
    <property type="match status" value="1"/>
</dbReference>
<feature type="signal peptide" evidence="9">
    <location>
        <begin position="1"/>
        <end position="21"/>
    </location>
</feature>
<dbReference type="InterPro" id="IPR019711">
    <property type="entry name" value="ATP_synth_F0_suH"/>
</dbReference>
<dbReference type="SUPFAM" id="SSF49344">
    <property type="entry name" value="CBD9-like"/>
    <property type="match status" value="1"/>
</dbReference>
<feature type="transmembrane region" description="Helical" evidence="8">
    <location>
        <begin position="286"/>
        <end position="309"/>
    </location>
</feature>
<accession>A0AAN6MSG3</accession>
<reference evidence="11" key="2">
    <citation type="submission" date="2023-05" db="EMBL/GenBank/DDBJ databases">
        <authorList>
            <consortium name="Lawrence Berkeley National Laboratory"/>
            <person name="Steindorff A."/>
            <person name="Hensen N."/>
            <person name="Bonometti L."/>
            <person name="Westerberg I."/>
            <person name="Brannstrom I.O."/>
            <person name="Guillou S."/>
            <person name="Cros-Aarteil S."/>
            <person name="Calhoun S."/>
            <person name="Haridas S."/>
            <person name="Kuo A."/>
            <person name="Mondo S."/>
            <person name="Pangilinan J."/>
            <person name="Riley R."/>
            <person name="Labutti K."/>
            <person name="Andreopoulos B."/>
            <person name="Lipzen A."/>
            <person name="Chen C."/>
            <person name="Yanf M."/>
            <person name="Daum C."/>
            <person name="Ng V."/>
            <person name="Clum A."/>
            <person name="Ohm R."/>
            <person name="Martin F."/>
            <person name="Silar P."/>
            <person name="Natvig D."/>
            <person name="Lalanne C."/>
            <person name="Gautier V."/>
            <person name="Ament-Velasquez S.L."/>
            <person name="Kruys A."/>
            <person name="Hutchinson M.I."/>
            <person name="Powell A.J."/>
            <person name="Barry K."/>
            <person name="Miller A.N."/>
            <person name="Grigoriev I.V."/>
            <person name="Debuchy R."/>
            <person name="Gladieux P."/>
            <person name="Thoren M.H."/>
            <person name="Johannesson H."/>
        </authorList>
    </citation>
    <scope>NUCLEOTIDE SEQUENCE</scope>
    <source>
        <strain evidence="11">CBS 103.79</strain>
    </source>
</reference>
<reference evidence="11" key="1">
    <citation type="journal article" date="2023" name="Mol. Phylogenet. Evol.">
        <title>Genome-scale phylogeny and comparative genomics of the fungal order Sordariales.</title>
        <authorList>
            <person name="Hensen N."/>
            <person name="Bonometti L."/>
            <person name="Westerberg I."/>
            <person name="Brannstrom I.O."/>
            <person name="Guillou S."/>
            <person name="Cros-Aarteil S."/>
            <person name="Calhoun S."/>
            <person name="Haridas S."/>
            <person name="Kuo A."/>
            <person name="Mondo S."/>
            <person name="Pangilinan J."/>
            <person name="Riley R."/>
            <person name="LaButti K."/>
            <person name="Andreopoulos B."/>
            <person name="Lipzen A."/>
            <person name="Chen C."/>
            <person name="Yan M."/>
            <person name="Daum C."/>
            <person name="Ng V."/>
            <person name="Clum A."/>
            <person name="Steindorff A."/>
            <person name="Ohm R.A."/>
            <person name="Martin F."/>
            <person name="Silar P."/>
            <person name="Natvig D.O."/>
            <person name="Lalanne C."/>
            <person name="Gautier V."/>
            <person name="Ament-Velasquez S.L."/>
            <person name="Kruys A."/>
            <person name="Hutchinson M.I."/>
            <person name="Powell A.J."/>
            <person name="Barry K."/>
            <person name="Miller A.N."/>
            <person name="Grigoriev I.V."/>
            <person name="Debuchy R."/>
            <person name="Gladieux P."/>
            <person name="Hiltunen Thoren M."/>
            <person name="Johannesson H."/>
        </authorList>
    </citation>
    <scope>NUCLEOTIDE SEQUENCE</scope>
    <source>
        <strain evidence="11">CBS 103.79</strain>
    </source>
</reference>
<dbReference type="CDD" id="cd09630">
    <property type="entry name" value="CDH_like_cytochrome"/>
    <property type="match status" value="1"/>
</dbReference>
<dbReference type="GO" id="GO:0016020">
    <property type="term" value="C:membrane"/>
    <property type="evidence" value="ECO:0007669"/>
    <property type="project" value="UniProtKB-SubCell"/>
</dbReference>
<keyword evidence="3 8" id="KW-0812">Transmembrane</keyword>
<dbReference type="InterPro" id="IPR006593">
    <property type="entry name" value="Cyt_b561/ferric_Rdtase_TM"/>
</dbReference>
<evidence type="ECO:0000256" key="8">
    <source>
        <dbReference type="SAM" id="Phobius"/>
    </source>
</evidence>
<evidence type="ECO:0000256" key="3">
    <source>
        <dbReference type="ARBA" id="ARBA00022692"/>
    </source>
</evidence>
<feature type="region of interest" description="Disordered" evidence="7">
    <location>
        <begin position="420"/>
        <end position="444"/>
    </location>
</feature>
<feature type="transmembrane region" description="Helical" evidence="8">
    <location>
        <begin position="321"/>
        <end position="342"/>
    </location>
</feature>
<keyword evidence="6 8" id="KW-0472">Membrane</keyword>
<keyword evidence="5 8" id="KW-1133">Transmembrane helix</keyword>
<dbReference type="Pfam" id="PF10348">
    <property type="entry name" value="DUF2427"/>
    <property type="match status" value="1"/>
</dbReference>
<dbReference type="CDD" id="cd08760">
    <property type="entry name" value="Cyt_b561_FRRS1_like"/>
    <property type="match status" value="1"/>
</dbReference>
<dbReference type="AlphaFoldDB" id="A0AAN6MSG3"/>
<feature type="compositionally biased region" description="Polar residues" evidence="7">
    <location>
        <begin position="193"/>
        <end position="203"/>
    </location>
</feature>
<feature type="transmembrane region" description="Helical" evidence="8">
    <location>
        <begin position="362"/>
        <end position="383"/>
    </location>
</feature>
<keyword evidence="9" id="KW-0732">Signal</keyword>
<feature type="chain" id="PRO_5043000491" evidence="9">
    <location>
        <begin position="22"/>
        <end position="563"/>
    </location>
</feature>
<dbReference type="PANTHER" id="PTHR47797:SF4">
    <property type="entry name" value="DOMON DOMAIN-CONTAINING PROTEIN"/>
    <property type="match status" value="1"/>
</dbReference>
<feature type="compositionally biased region" description="Gly residues" evidence="7">
    <location>
        <begin position="207"/>
        <end position="237"/>
    </location>
</feature>